<comment type="caution">
    <text evidence="12">The sequence shown here is derived from an EMBL/GenBank/DDBJ whole genome shotgun (WGS) entry which is preliminary data.</text>
</comment>
<name>A0A3M7RYV9_BRAPC</name>
<dbReference type="Pfam" id="PF16209">
    <property type="entry name" value="PhoLip_ATPase_N"/>
    <property type="match status" value="1"/>
</dbReference>
<dbReference type="FunFam" id="3.40.1110.10:FF:000097">
    <property type="entry name" value="Phospholipid-transporting ATPase"/>
    <property type="match status" value="1"/>
</dbReference>
<comment type="similarity">
    <text evidence="1 9">Belongs to the cation transport ATPase (P-type) (TC 3.A.3) family. Type IV subfamily.</text>
</comment>
<proteinExistence type="inferred from homology"/>
<evidence type="ECO:0000256" key="1">
    <source>
        <dbReference type="ARBA" id="ARBA00008109"/>
    </source>
</evidence>
<feature type="transmembrane region" description="Helical" evidence="9">
    <location>
        <begin position="336"/>
        <end position="355"/>
    </location>
</feature>
<feature type="transmembrane region" description="Helical" evidence="9">
    <location>
        <begin position="120"/>
        <end position="144"/>
    </location>
</feature>
<dbReference type="InterPro" id="IPR006539">
    <property type="entry name" value="P-type_ATPase_IV"/>
</dbReference>
<evidence type="ECO:0000256" key="8">
    <source>
        <dbReference type="PIRSR" id="PIRSR606539-3"/>
    </source>
</evidence>
<dbReference type="InterPro" id="IPR036412">
    <property type="entry name" value="HAD-like_sf"/>
</dbReference>
<feature type="binding site" evidence="7">
    <location>
        <position position="625"/>
    </location>
    <ligand>
        <name>ATP</name>
        <dbReference type="ChEBI" id="CHEBI:30616"/>
    </ligand>
</feature>
<dbReference type="Gene3D" id="2.70.150.10">
    <property type="entry name" value="Calcium-transporting ATPase, cytoplasmic transduction domain A"/>
    <property type="match status" value="1"/>
</dbReference>
<evidence type="ECO:0000256" key="9">
    <source>
        <dbReference type="RuleBase" id="RU362033"/>
    </source>
</evidence>
<reference evidence="12 13" key="1">
    <citation type="journal article" date="2018" name="Sci. Rep.">
        <title>Genomic signatures of local adaptation to the degree of environmental predictability in rotifers.</title>
        <authorList>
            <person name="Franch-Gras L."/>
            <person name="Hahn C."/>
            <person name="Garcia-Roger E.M."/>
            <person name="Carmona M.J."/>
            <person name="Serra M."/>
            <person name="Gomez A."/>
        </authorList>
    </citation>
    <scope>NUCLEOTIDE SEQUENCE [LARGE SCALE GENOMIC DNA]</scope>
    <source>
        <strain evidence="12">HYR1</strain>
    </source>
</reference>
<feature type="binding site" evidence="7">
    <location>
        <position position="705"/>
    </location>
    <ligand>
        <name>ATP</name>
        <dbReference type="ChEBI" id="CHEBI:30616"/>
    </ligand>
</feature>
<protein>
    <recommendedName>
        <fullName evidence="9">Phospholipid-transporting ATPase</fullName>
        <ecNumber evidence="9">7.6.2.1</ecNumber>
    </recommendedName>
</protein>
<dbReference type="NCBIfam" id="TIGR01494">
    <property type="entry name" value="ATPase_P-type"/>
    <property type="match status" value="1"/>
</dbReference>
<dbReference type="PANTHER" id="PTHR24092:SF5">
    <property type="entry name" value="PHOSPHOLIPID-TRANSPORTING ATPASE"/>
    <property type="match status" value="1"/>
</dbReference>
<evidence type="ECO:0000256" key="7">
    <source>
        <dbReference type="PIRSR" id="PIRSR606539-2"/>
    </source>
</evidence>
<dbReference type="Gene3D" id="3.40.1110.10">
    <property type="entry name" value="Calcium-transporting ATPase, cytoplasmic domain N"/>
    <property type="match status" value="1"/>
</dbReference>
<dbReference type="InterPro" id="IPR023299">
    <property type="entry name" value="ATPase_P-typ_cyto_dom_N"/>
</dbReference>
<comment type="subcellular location">
    <subcellularLocation>
        <location evidence="9">Membrane</location>
        <topology evidence="9">Multi-pass membrane protein</topology>
    </subcellularLocation>
</comment>
<evidence type="ECO:0000259" key="11">
    <source>
        <dbReference type="Pfam" id="PF16209"/>
    </source>
</evidence>
<dbReference type="SUPFAM" id="SSF81660">
    <property type="entry name" value="Metal cation-transporting ATPase, ATP-binding domain N"/>
    <property type="match status" value="1"/>
</dbReference>
<dbReference type="NCBIfam" id="TIGR01652">
    <property type="entry name" value="ATPase-Plipid"/>
    <property type="match status" value="1"/>
</dbReference>
<dbReference type="GO" id="GO:0045332">
    <property type="term" value="P:phospholipid translocation"/>
    <property type="evidence" value="ECO:0007669"/>
    <property type="project" value="TreeGrafter"/>
</dbReference>
<dbReference type="GO" id="GO:0140326">
    <property type="term" value="F:ATPase-coupled intramembrane lipid transporter activity"/>
    <property type="evidence" value="ECO:0007669"/>
    <property type="project" value="UniProtKB-EC"/>
</dbReference>
<dbReference type="STRING" id="10195.A0A3M7RYV9"/>
<feature type="domain" description="P-type ATPase N-terminal" evidence="11">
    <location>
        <begin position="98"/>
        <end position="156"/>
    </location>
</feature>
<dbReference type="SUPFAM" id="SSF81665">
    <property type="entry name" value="Calcium ATPase, transmembrane domain M"/>
    <property type="match status" value="1"/>
</dbReference>
<feature type="binding site" evidence="7">
    <location>
        <position position="596"/>
    </location>
    <ligand>
        <name>ATP</name>
        <dbReference type="ChEBI" id="CHEBI:30616"/>
    </ligand>
</feature>
<dbReference type="InterPro" id="IPR023214">
    <property type="entry name" value="HAD_sf"/>
</dbReference>
<comment type="catalytic activity">
    <reaction evidence="5 9">
        <text>ATP + H2O + phospholipidSide 1 = ADP + phosphate + phospholipidSide 2.</text>
        <dbReference type="EC" id="7.6.2.1"/>
    </reaction>
</comment>
<dbReference type="InterPro" id="IPR001757">
    <property type="entry name" value="P_typ_ATPase"/>
</dbReference>
<comment type="cofactor">
    <cofactor evidence="8">
        <name>Mg(2+)</name>
        <dbReference type="ChEBI" id="CHEBI:18420"/>
    </cofactor>
</comment>
<feature type="active site" description="4-aspartylphosphate intermediate" evidence="6">
    <location>
        <position position="421"/>
    </location>
</feature>
<evidence type="ECO:0000256" key="3">
    <source>
        <dbReference type="ARBA" id="ARBA00022989"/>
    </source>
</evidence>
<dbReference type="GO" id="GO:0005802">
    <property type="term" value="C:trans-Golgi network"/>
    <property type="evidence" value="ECO:0007669"/>
    <property type="project" value="TreeGrafter"/>
</dbReference>
<dbReference type="Gene3D" id="3.40.50.1000">
    <property type="entry name" value="HAD superfamily/HAD-like"/>
    <property type="match status" value="1"/>
</dbReference>
<comment type="caution">
    <text evidence="9">Lacks conserved residue(s) required for the propagation of feature annotation.</text>
</comment>
<dbReference type="EC" id="7.6.2.1" evidence="9"/>
<sequence>MEEIPLVHTRPAANNQPSLTQTNTSQRVTNFFSQQSVRYTLLESSEPDSDSEINTKPHSNSKCCCCSDWCLRAHNLAMCFDSCNCLAKSKGFEARTIYIGKTTELNRHKYPKNVVRNQKYSIFTFIPIVLFQQFAVFLNLYFLVMALSQFIPSIRIGLLYTDKELNSQLYKILTYDGIKMVPSSQLKVSDVIIIEKNQRVPADIVLLKTSEKSGTCFIRTDQLDGETDWKLRVAVSTTQNSDKISDLLDIGAQIYAEKPQLRINAFEGIFIRNDAEKTQEPLSVENTLWSNTVLASGTAYGAIIYTGCETRSVMNTSKPSNKIGLLDKEINNLTKLLFTAVVMLSLVMVALKGFHGPWYRYLFRFILLFSYIIPISLRVNIDMAKTVYSWFIQHDKEIPNTLVRSSTMSEELGRISYMLSDKTGTLTQNEMVFKRLHLGTVSFGSDSMDEIMHHLLISFRQQTPSKNEPMIMRRTIVTRIRDAIEALALCHNVTPVYEANMAEVLNKPVDEMGEEVRDFKVTYQASSPDEIALVSWTENIGLTLIKRDLNSMVLRGPQNELLEYDILQLFPFTSETKRMGIIIRDKLTDEIVFFLKGADTVMQSIVQYNDWLNEECSNMAREGLRTLVVAKKVLSTEQYSDFEQRLTKAKLSIQDRNQKIQNVIETLEKDLELLCLTGVEDKLQTNVRTTLETLRNAGVKIWMLTGDKLETATCIAKSSKLVSRDQDIYTFKPIENRDDARNEMNNFRRKVDTALVILGESLE</sequence>
<evidence type="ECO:0000256" key="5">
    <source>
        <dbReference type="ARBA" id="ARBA00034036"/>
    </source>
</evidence>
<dbReference type="GO" id="GO:0016887">
    <property type="term" value="F:ATP hydrolysis activity"/>
    <property type="evidence" value="ECO:0007669"/>
    <property type="project" value="InterPro"/>
</dbReference>
<feature type="compositionally biased region" description="Polar residues" evidence="10">
    <location>
        <begin position="12"/>
        <end position="21"/>
    </location>
</feature>
<dbReference type="OrthoDB" id="377733at2759"/>
<dbReference type="AlphaFoldDB" id="A0A3M7RYV9"/>
<feature type="binding site" evidence="8">
    <location>
        <position position="421"/>
    </location>
    <ligand>
        <name>Mg(2+)</name>
        <dbReference type="ChEBI" id="CHEBI:18420"/>
    </ligand>
</feature>
<keyword evidence="8" id="KW-0479">Metal-binding</keyword>
<evidence type="ECO:0000256" key="2">
    <source>
        <dbReference type="ARBA" id="ARBA00022692"/>
    </source>
</evidence>
<evidence type="ECO:0000256" key="10">
    <source>
        <dbReference type="SAM" id="MobiDB-lite"/>
    </source>
</evidence>
<feature type="transmembrane region" description="Helical" evidence="9">
    <location>
        <begin position="361"/>
        <end position="381"/>
    </location>
</feature>
<keyword evidence="9" id="KW-1278">Translocase</keyword>
<feature type="region of interest" description="Disordered" evidence="10">
    <location>
        <begin position="1"/>
        <end position="21"/>
    </location>
</feature>
<keyword evidence="12" id="KW-0378">Hydrolase</keyword>
<evidence type="ECO:0000256" key="4">
    <source>
        <dbReference type="ARBA" id="ARBA00023136"/>
    </source>
</evidence>
<dbReference type="SUPFAM" id="SSF81653">
    <property type="entry name" value="Calcium ATPase, transduction domain A"/>
    <property type="match status" value="1"/>
</dbReference>
<feature type="binding site" evidence="7">
    <location>
        <position position="572"/>
    </location>
    <ligand>
        <name>ATP</name>
        <dbReference type="ChEBI" id="CHEBI:30616"/>
    </ligand>
</feature>
<dbReference type="GO" id="GO:0006897">
    <property type="term" value="P:endocytosis"/>
    <property type="evidence" value="ECO:0007669"/>
    <property type="project" value="TreeGrafter"/>
</dbReference>
<feature type="non-terminal residue" evidence="12">
    <location>
        <position position="763"/>
    </location>
</feature>
<dbReference type="InterPro" id="IPR032631">
    <property type="entry name" value="P-type_ATPase_N"/>
</dbReference>
<dbReference type="InterPro" id="IPR018303">
    <property type="entry name" value="ATPase_P-typ_P_site"/>
</dbReference>
<dbReference type="GO" id="GO:0005524">
    <property type="term" value="F:ATP binding"/>
    <property type="evidence" value="ECO:0007669"/>
    <property type="project" value="UniProtKB-UniRule"/>
</dbReference>
<dbReference type="InterPro" id="IPR008250">
    <property type="entry name" value="ATPase_P-typ_transduc_dom_A_sf"/>
</dbReference>
<keyword evidence="7 9" id="KW-0067">ATP-binding</keyword>
<organism evidence="12 13">
    <name type="scientific">Brachionus plicatilis</name>
    <name type="common">Marine rotifer</name>
    <name type="synonym">Brachionus muelleri</name>
    <dbReference type="NCBI Taxonomy" id="10195"/>
    <lineage>
        <taxon>Eukaryota</taxon>
        <taxon>Metazoa</taxon>
        <taxon>Spiralia</taxon>
        <taxon>Gnathifera</taxon>
        <taxon>Rotifera</taxon>
        <taxon>Eurotatoria</taxon>
        <taxon>Monogononta</taxon>
        <taxon>Pseudotrocha</taxon>
        <taxon>Ploima</taxon>
        <taxon>Brachionidae</taxon>
        <taxon>Brachionus</taxon>
    </lineage>
</organism>
<dbReference type="PROSITE" id="PS00154">
    <property type="entry name" value="ATPASE_E1_E2"/>
    <property type="match status" value="1"/>
</dbReference>
<keyword evidence="2 9" id="KW-0812">Transmembrane</keyword>
<dbReference type="EMBL" id="REGN01002360">
    <property type="protein sequence ID" value="RNA28630.1"/>
    <property type="molecule type" value="Genomic_DNA"/>
</dbReference>
<feature type="binding site" evidence="7">
    <location>
        <position position="421"/>
    </location>
    <ligand>
        <name>ATP</name>
        <dbReference type="ChEBI" id="CHEBI:30616"/>
    </ligand>
</feature>
<feature type="binding site" evidence="8">
    <location>
        <position position="423"/>
    </location>
    <ligand>
        <name>Mg(2+)</name>
        <dbReference type="ChEBI" id="CHEBI:18420"/>
    </ligand>
</feature>
<keyword evidence="3 9" id="KW-1133">Transmembrane helix</keyword>
<feature type="binding site" evidence="7">
    <location>
        <position position="707"/>
    </location>
    <ligand>
        <name>ATP</name>
        <dbReference type="ChEBI" id="CHEBI:30616"/>
    </ligand>
</feature>
<keyword evidence="8 9" id="KW-0460">Magnesium</keyword>
<keyword evidence="4 9" id="KW-0472">Membrane</keyword>
<dbReference type="PRINTS" id="PR00119">
    <property type="entry name" value="CATATPASE"/>
</dbReference>
<dbReference type="Proteomes" id="UP000276133">
    <property type="component" value="Unassembled WGS sequence"/>
</dbReference>
<dbReference type="GO" id="GO:0006890">
    <property type="term" value="P:retrograde vesicle-mediated transport, Golgi to endoplasmic reticulum"/>
    <property type="evidence" value="ECO:0007669"/>
    <property type="project" value="TreeGrafter"/>
</dbReference>
<dbReference type="SUPFAM" id="SSF56784">
    <property type="entry name" value="HAD-like"/>
    <property type="match status" value="1"/>
</dbReference>
<gene>
    <name evidence="12" type="ORF">BpHYR1_013043</name>
</gene>
<dbReference type="Pfam" id="PF13246">
    <property type="entry name" value="Cation_ATPase"/>
    <property type="match status" value="1"/>
</dbReference>
<evidence type="ECO:0000256" key="6">
    <source>
        <dbReference type="PIRSR" id="PIRSR606539-1"/>
    </source>
</evidence>
<evidence type="ECO:0000313" key="13">
    <source>
        <dbReference type="Proteomes" id="UP000276133"/>
    </source>
</evidence>
<feature type="binding site" evidence="7">
    <location>
        <position position="530"/>
    </location>
    <ligand>
        <name>ATP</name>
        <dbReference type="ChEBI" id="CHEBI:30616"/>
    </ligand>
</feature>
<feature type="binding site" evidence="7">
    <location>
        <position position="422"/>
    </location>
    <ligand>
        <name>ATP</name>
        <dbReference type="ChEBI" id="CHEBI:30616"/>
    </ligand>
</feature>
<keyword evidence="13" id="KW-1185">Reference proteome</keyword>
<dbReference type="GO" id="GO:0005768">
    <property type="term" value="C:endosome"/>
    <property type="evidence" value="ECO:0007669"/>
    <property type="project" value="TreeGrafter"/>
</dbReference>
<evidence type="ECO:0000313" key="12">
    <source>
        <dbReference type="EMBL" id="RNA28630.1"/>
    </source>
</evidence>
<dbReference type="GO" id="GO:0000287">
    <property type="term" value="F:magnesium ion binding"/>
    <property type="evidence" value="ECO:0007669"/>
    <property type="project" value="UniProtKB-UniRule"/>
</dbReference>
<feature type="binding site" evidence="7">
    <location>
        <position position="423"/>
    </location>
    <ligand>
        <name>ATP</name>
        <dbReference type="ChEBI" id="CHEBI:30616"/>
    </ligand>
</feature>
<feature type="binding site" evidence="7">
    <location>
        <position position="706"/>
    </location>
    <ligand>
        <name>ATP</name>
        <dbReference type="ChEBI" id="CHEBI:30616"/>
    </ligand>
</feature>
<dbReference type="GO" id="GO:0005886">
    <property type="term" value="C:plasma membrane"/>
    <property type="evidence" value="ECO:0007669"/>
    <property type="project" value="TreeGrafter"/>
</dbReference>
<dbReference type="PANTHER" id="PTHR24092">
    <property type="entry name" value="PROBABLE PHOSPHOLIPID-TRANSPORTING ATPASE"/>
    <property type="match status" value="1"/>
</dbReference>
<dbReference type="InterPro" id="IPR023298">
    <property type="entry name" value="ATPase_P-typ_TM_dom_sf"/>
</dbReference>
<accession>A0A3M7RYV9</accession>
<keyword evidence="7 9" id="KW-0547">Nucleotide-binding</keyword>